<evidence type="ECO:0000313" key="2">
    <source>
        <dbReference type="EMBL" id="CAA9524677.1"/>
    </source>
</evidence>
<evidence type="ECO:0000256" key="1">
    <source>
        <dbReference type="SAM" id="MobiDB-lite"/>
    </source>
</evidence>
<feature type="compositionally biased region" description="Basic residues" evidence="1">
    <location>
        <begin position="1"/>
        <end position="13"/>
    </location>
</feature>
<dbReference type="EMBL" id="CADCVT010000345">
    <property type="protein sequence ID" value="CAA9524677.1"/>
    <property type="molecule type" value="Genomic_DNA"/>
</dbReference>
<feature type="compositionally biased region" description="Basic and acidic residues" evidence="1">
    <location>
        <begin position="14"/>
        <end position="28"/>
    </location>
</feature>
<sequence length="149" mass="16977">EHRPAHAAHRAAPPHRDRPRPRPDDRVLPRCARAQPGAPGRQRRRSRRAPLLVRARRPGRRPPDLVPRVPVDAAGDGRHRQRPALRVRGRVGRGAGRVARLPALERRPVHGRLRPGRLPVDLRARSRQPHRRDSYKGAGHHARPTPYFL</sequence>
<gene>
    <name evidence="2" type="ORF">AVDCRST_MAG85-3125</name>
</gene>
<protein>
    <submittedName>
        <fullName evidence="2">Glyoxalase family protein</fullName>
    </submittedName>
</protein>
<feature type="region of interest" description="Disordered" evidence="1">
    <location>
        <begin position="1"/>
        <end position="83"/>
    </location>
</feature>
<feature type="compositionally biased region" description="Basic residues" evidence="1">
    <location>
        <begin position="41"/>
        <end position="60"/>
    </location>
</feature>
<accession>A0A6J4TIX1</accession>
<feature type="non-terminal residue" evidence="2">
    <location>
        <position position="149"/>
    </location>
</feature>
<dbReference type="AlphaFoldDB" id="A0A6J4TIX1"/>
<name>A0A6J4TIX1_9ACTN</name>
<organism evidence="2">
    <name type="scientific">uncultured Solirubrobacteraceae bacterium</name>
    <dbReference type="NCBI Taxonomy" id="1162706"/>
    <lineage>
        <taxon>Bacteria</taxon>
        <taxon>Bacillati</taxon>
        <taxon>Actinomycetota</taxon>
        <taxon>Thermoleophilia</taxon>
        <taxon>Solirubrobacterales</taxon>
        <taxon>Solirubrobacteraceae</taxon>
        <taxon>environmental samples</taxon>
    </lineage>
</organism>
<feature type="non-terminal residue" evidence="2">
    <location>
        <position position="1"/>
    </location>
</feature>
<feature type="region of interest" description="Disordered" evidence="1">
    <location>
        <begin position="125"/>
        <end position="149"/>
    </location>
</feature>
<proteinExistence type="predicted"/>
<reference evidence="2" key="1">
    <citation type="submission" date="2020-02" db="EMBL/GenBank/DDBJ databases">
        <authorList>
            <person name="Meier V. D."/>
        </authorList>
    </citation>
    <scope>NUCLEOTIDE SEQUENCE</scope>
    <source>
        <strain evidence="2">AVDCRST_MAG85</strain>
    </source>
</reference>